<reference evidence="1" key="1">
    <citation type="submission" date="2018-05" db="EMBL/GenBank/DDBJ databases">
        <authorList>
            <person name="Lanie J.A."/>
            <person name="Ng W.-L."/>
            <person name="Kazmierczak K.M."/>
            <person name="Andrzejewski T.M."/>
            <person name="Davidsen T.M."/>
            <person name="Wayne K.J."/>
            <person name="Tettelin H."/>
            <person name="Glass J.I."/>
            <person name="Rusch D."/>
            <person name="Podicherti R."/>
            <person name="Tsui H.-C.T."/>
            <person name="Winkler M.E."/>
        </authorList>
    </citation>
    <scope>NUCLEOTIDE SEQUENCE</scope>
</reference>
<evidence type="ECO:0000313" key="1">
    <source>
        <dbReference type="EMBL" id="SVA10386.1"/>
    </source>
</evidence>
<organism evidence="1">
    <name type="scientific">marine metagenome</name>
    <dbReference type="NCBI Taxonomy" id="408172"/>
    <lineage>
        <taxon>unclassified sequences</taxon>
        <taxon>metagenomes</taxon>
        <taxon>ecological metagenomes</taxon>
    </lineage>
</organism>
<name>A0A381T2G9_9ZZZZ</name>
<accession>A0A381T2G9</accession>
<dbReference type="AlphaFoldDB" id="A0A381T2G9"/>
<sequence>MNYCYKFPGIIFILLSLCPVVYAQGDFNLEDLNPNSATYGDTIGPADYLGDICIVFFGHES</sequence>
<gene>
    <name evidence="1" type="ORF">METZ01_LOCUS63240</name>
</gene>
<dbReference type="EMBL" id="UINC01003925">
    <property type="protein sequence ID" value="SVA10386.1"/>
    <property type="molecule type" value="Genomic_DNA"/>
</dbReference>
<protein>
    <submittedName>
        <fullName evidence="1">Uncharacterized protein</fullName>
    </submittedName>
</protein>
<proteinExistence type="predicted"/>